<gene>
    <name evidence="8" type="ORF">NMN56_009990</name>
</gene>
<accession>A0ABT6ZT98</accession>
<organism evidence="8 9">
    <name type="scientific">Streptomyces iconiensis</name>
    <dbReference type="NCBI Taxonomy" id="1384038"/>
    <lineage>
        <taxon>Bacteria</taxon>
        <taxon>Bacillati</taxon>
        <taxon>Actinomycetota</taxon>
        <taxon>Actinomycetes</taxon>
        <taxon>Kitasatosporales</taxon>
        <taxon>Streptomycetaceae</taxon>
        <taxon>Streptomyces</taxon>
    </lineage>
</organism>
<proteinExistence type="inferred from homology"/>
<protein>
    <submittedName>
        <fullName evidence="8">FAD-binding oxidoreductase</fullName>
    </submittedName>
</protein>
<dbReference type="Pfam" id="PF01565">
    <property type="entry name" value="FAD_binding_4"/>
    <property type="match status" value="1"/>
</dbReference>
<dbReference type="RefSeq" id="WP_274038824.1">
    <property type="nucleotide sequence ID" value="NZ_JANCPR020000008.1"/>
</dbReference>
<feature type="domain" description="FAD-binding PCMH-type" evidence="7">
    <location>
        <begin position="71"/>
        <end position="239"/>
    </location>
</feature>
<evidence type="ECO:0000256" key="1">
    <source>
        <dbReference type="ARBA" id="ARBA00001974"/>
    </source>
</evidence>
<dbReference type="InterPro" id="IPR016166">
    <property type="entry name" value="FAD-bd_PCMH"/>
</dbReference>
<dbReference type="InterPro" id="IPR012951">
    <property type="entry name" value="BBE"/>
</dbReference>
<feature type="compositionally biased region" description="Basic and acidic residues" evidence="6">
    <location>
        <begin position="1"/>
        <end position="17"/>
    </location>
</feature>
<dbReference type="EMBL" id="JANCPR020000008">
    <property type="protein sequence ID" value="MDJ1132276.1"/>
    <property type="molecule type" value="Genomic_DNA"/>
</dbReference>
<feature type="compositionally biased region" description="Low complexity" evidence="6">
    <location>
        <begin position="27"/>
        <end position="43"/>
    </location>
</feature>
<sequence>MNHPSDRPGPHPSDRPRRSAASRRPDVAGPSDVSDPSDVSRPSGLSGLTGPAYEPGDAGYEAEVAPLNRAVVQRPALVVGAACAEDVAAAVRYAVGTGRAVSVMATGHGPSVAASGHVLITTRRMDAVRVDPEARICVVGAGARWRDVLARTTPHGLAPLNGSSPAVGAVGYTLGGGVGLLGRRFGYAADHVRSLDVVTADGRTRHVTAADDPDLFWALRGGKGNFGVVVAMETDLFPVARFYGGGLYFDASHGPEALRTYVEWTRKVPEEMSSSVLLIRYPDHPSSPAPLRGHFVTHVRVAHTGPRDEGERLVAPLRGVGPRLLDTVAETPYSAIGTVHHEPTEEPYSAFDRATTLGPLDRAGAEALLSLAGPSAGAPYIVELRHHGGAYGRVPRVPSAVGAREAEFTLYSGTGPGEEERAAQLALFEKMRPWGAGAAFLNFSGPDQSAPGIVATAYAPGDHARLVRLKQRYDPGNVFRVNHNIRPGGPG</sequence>
<feature type="region of interest" description="Disordered" evidence="6">
    <location>
        <begin position="1"/>
        <end position="54"/>
    </location>
</feature>
<comment type="similarity">
    <text evidence="2">Belongs to the oxygen-dependent FAD-linked oxidoreductase family.</text>
</comment>
<evidence type="ECO:0000256" key="4">
    <source>
        <dbReference type="ARBA" id="ARBA00022827"/>
    </source>
</evidence>
<dbReference type="SUPFAM" id="SSF56176">
    <property type="entry name" value="FAD-binding/transporter-associated domain-like"/>
    <property type="match status" value="1"/>
</dbReference>
<name>A0ABT6ZT98_9ACTN</name>
<evidence type="ECO:0000256" key="2">
    <source>
        <dbReference type="ARBA" id="ARBA00005466"/>
    </source>
</evidence>
<evidence type="ECO:0000313" key="8">
    <source>
        <dbReference type="EMBL" id="MDJ1132276.1"/>
    </source>
</evidence>
<dbReference type="PROSITE" id="PS00862">
    <property type="entry name" value="OX2_COVAL_FAD"/>
    <property type="match status" value="1"/>
</dbReference>
<dbReference type="Proteomes" id="UP001214441">
    <property type="component" value="Unassembled WGS sequence"/>
</dbReference>
<keyword evidence="3" id="KW-0285">Flavoprotein</keyword>
<dbReference type="Gene3D" id="3.30.43.10">
    <property type="entry name" value="Uridine Diphospho-n-acetylenolpyruvylglucosamine Reductase, domain 2"/>
    <property type="match status" value="1"/>
</dbReference>
<comment type="caution">
    <text evidence="8">The sequence shown here is derived from an EMBL/GenBank/DDBJ whole genome shotgun (WGS) entry which is preliminary data.</text>
</comment>
<dbReference type="PROSITE" id="PS51387">
    <property type="entry name" value="FAD_PCMH"/>
    <property type="match status" value="1"/>
</dbReference>
<dbReference type="PANTHER" id="PTHR42973:SF39">
    <property type="entry name" value="FAD-BINDING PCMH-TYPE DOMAIN-CONTAINING PROTEIN"/>
    <property type="match status" value="1"/>
</dbReference>
<evidence type="ECO:0000256" key="3">
    <source>
        <dbReference type="ARBA" id="ARBA00022630"/>
    </source>
</evidence>
<dbReference type="Gene3D" id="3.40.462.20">
    <property type="match status" value="1"/>
</dbReference>
<evidence type="ECO:0000256" key="6">
    <source>
        <dbReference type="SAM" id="MobiDB-lite"/>
    </source>
</evidence>
<evidence type="ECO:0000313" key="9">
    <source>
        <dbReference type="Proteomes" id="UP001214441"/>
    </source>
</evidence>
<dbReference type="InterPro" id="IPR016169">
    <property type="entry name" value="FAD-bd_PCMH_sub2"/>
</dbReference>
<comment type="cofactor">
    <cofactor evidence="1">
        <name>FAD</name>
        <dbReference type="ChEBI" id="CHEBI:57692"/>
    </cofactor>
</comment>
<dbReference type="InterPro" id="IPR006093">
    <property type="entry name" value="Oxy_OxRdtase_FAD_BS"/>
</dbReference>
<keyword evidence="5" id="KW-0560">Oxidoreductase</keyword>
<dbReference type="Gene3D" id="3.30.465.10">
    <property type="match status" value="1"/>
</dbReference>
<dbReference type="InterPro" id="IPR006094">
    <property type="entry name" value="Oxid_FAD_bind_N"/>
</dbReference>
<keyword evidence="9" id="KW-1185">Reference proteome</keyword>
<evidence type="ECO:0000256" key="5">
    <source>
        <dbReference type="ARBA" id="ARBA00023002"/>
    </source>
</evidence>
<dbReference type="InterPro" id="IPR036318">
    <property type="entry name" value="FAD-bd_PCMH-like_sf"/>
</dbReference>
<keyword evidence="4" id="KW-0274">FAD</keyword>
<evidence type="ECO:0000259" key="7">
    <source>
        <dbReference type="PROSITE" id="PS51387"/>
    </source>
</evidence>
<reference evidence="8 9" key="1">
    <citation type="submission" date="2023-05" db="EMBL/GenBank/DDBJ databases">
        <title>Streptantibioticus silvisoli sp. nov., acidotolerant actinomycetes 1 from pine litter.</title>
        <authorList>
            <person name="Swiecimska M."/>
            <person name="Golinska P."/>
            <person name="Sangal V."/>
            <person name="Wachnowicz B."/>
            <person name="Goodfellow M."/>
        </authorList>
    </citation>
    <scope>NUCLEOTIDE SEQUENCE [LARGE SCALE GENOMIC DNA]</scope>
    <source>
        <strain evidence="8 9">DSM 42109</strain>
    </source>
</reference>
<dbReference type="Pfam" id="PF08031">
    <property type="entry name" value="BBE"/>
    <property type="match status" value="1"/>
</dbReference>
<dbReference type="PANTHER" id="PTHR42973">
    <property type="entry name" value="BINDING OXIDOREDUCTASE, PUTATIVE (AFU_ORTHOLOGUE AFUA_1G17690)-RELATED"/>
    <property type="match status" value="1"/>
</dbReference>
<dbReference type="InterPro" id="IPR016167">
    <property type="entry name" value="FAD-bd_PCMH_sub1"/>
</dbReference>
<dbReference type="InterPro" id="IPR050416">
    <property type="entry name" value="FAD-linked_Oxidoreductase"/>
</dbReference>